<dbReference type="PANTHER" id="PTHR37984">
    <property type="entry name" value="PROTEIN CBG26694"/>
    <property type="match status" value="1"/>
</dbReference>
<dbReference type="CDD" id="cd00303">
    <property type="entry name" value="retropepsin_like"/>
    <property type="match status" value="1"/>
</dbReference>
<keyword evidence="7" id="KW-0229">DNA integration</keyword>
<dbReference type="AlphaFoldDB" id="A0A833Y481"/>
<keyword evidence="1" id="KW-0808">Transferase</keyword>
<dbReference type="Gramene" id="Jr02_06550_p1">
    <property type="protein sequence ID" value="cds.Jr02_06550_p1"/>
    <property type="gene ID" value="Jr02_06550"/>
</dbReference>
<accession>A0A833Y481</accession>
<evidence type="ECO:0000256" key="8">
    <source>
        <dbReference type="ARBA" id="ARBA00023268"/>
    </source>
</evidence>
<keyword evidence="4" id="KW-0378">Hydrolase</keyword>
<protein>
    <recommendedName>
        <fullName evidence="13">Reverse transcriptase/retrotransposon-derived protein RNase H-like domain-containing protein</fullName>
    </recommendedName>
</protein>
<keyword evidence="3" id="KW-0540">Nuclease</keyword>
<feature type="domain" description="Reverse transcriptase/retrotransposon-derived protein RNase H-like" evidence="9">
    <location>
        <begin position="332"/>
        <end position="368"/>
    </location>
</feature>
<dbReference type="InterPro" id="IPR021109">
    <property type="entry name" value="Peptidase_aspartic_dom_sf"/>
</dbReference>
<dbReference type="PROSITE" id="PS00141">
    <property type="entry name" value="ASP_PROTEASE"/>
    <property type="match status" value="1"/>
</dbReference>
<evidence type="ECO:0000259" key="10">
    <source>
        <dbReference type="Pfam" id="PF17921"/>
    </source>
</evidence>
<dbReference type="InterPro" id="IPR043128">
    <property type="entry name" value="Rev_trsase/Diguanyl_cyclase"/>
</dbReference>
<evidence type="ECO:0008006" key="13">
    <source>
        <dbReference type="Google" id="ProtNLM"/>
    </source>
</evidence>
<keyword evidence="8" id="KW-0511">Multifunctional enzyme</keyword>
<dbReference type="Gene3D" id="2.40.70.10">
    <property type="entry name" value="Acid Proteases"/>
    <property type="match status" value="1"/>
</dbReference>
<evidence type="ECO:0000256" key="2">
    <source>
        <dbReference type="ARBA" id="ARBA00022695"/>
    </source>
</evidence>
<dbReference type="SUPFAM" id="SSF50630">
    <property type="entry name" value="Acid proteases"/>
    <property type="match status" value="1"/>
</dbReference>
<proteinExistence type="predicted"/>
<keyword evidence="6" id="KW-0694">RNA-binding</keyword>
<dbReference type="GO" id="GO:0003723">
    <property type="term" value="F:RNA binding"/>
    <property type="evidence" value="ECO:0007669"/>
    <property type="project" value="UniProtKB-KW"/>
</dbReference>
<dbReference type="Pfam" id="PF17919">
    <property type="entry name" value="RT_RNaseH_2"/>
    <property type="match status" value="1"/>
</dbReference>
<evidence type="ECO:0000256" key="1">
    <source>
        <dbReference type="ARBA" id="ARBA00022679"/>
    </source>
</evidence>
<dbReference type="GO" id="GO:0015074">
    <property type="term" value="P:DNA integration"/>
    <property type="evidence" value="ECO:0007669"/>
    <property type="project" value="UniProtKB-KW"/>
</dbReference>
<evidence type="ECO:0000259" key="9">
    <source>
        <dbReference type="Pfam" id="PF17919"/>
    </source>
</evidence>
<dbReference type="Proteomes" id="UP000619265">
    <property type="component" value="Unassembled WGS sequence"/>
</dbReference>
<keyword evidence="4" id="KW-0255">Endonuclease</keyword>
<dbReference type="GO" id="GO:0004190">
    <property type="term" value="F:aspartic-type endopeptidase activity"/>
    <property type="evidence" value="ECO:0007669"/>
    <property type="project" value="InterPro"/>
</dbReference>
<dbReference type="InterPro" id="IPR041577">
    <property type="entry name" value="RT_RNaseH_2"/>
</dbReference>
<dbReference type="SUPFAM" id="SSF56112">
    <property type="entry name" value="Protein kinase-like (PK-like)"/>
    <property type="match status" value="1"/>
</dbReference>
<dbReference type="Gene3D" id="3.30.70.270">
    <property type="match status" value="2"/>
</dbReference>
<dbReference type="PANTHER" id="PTHR37984:SF5">
    <property type="entry name" value="PROTEIN NYNRIN-LIKE"/>
    <property type="match status" value="1"/>
</dbReference>
<evidence type="ECO:0000256" key="5">
    <source>
        <dbReference type="ARBA" id="ARBA00022842"/>
    </source>
</evidence>
<sequence length="600" mass="67848">MEGNALGSRQKASISQNEMRERRAKGLYYSCDPKWAPGHKCSSPKLYLIEENYEVVDIDTKKEEDHITQEITGAASEITLHAIIGSLNPKTMQVVGRIGNQPVTILIDSGSTHNFLDPSIVSKLSLHVLTNDKVRVKVANGDRIQSEGRIKDVPIVVKDMRFSVDMYLLVLADCDKDEIEKIIKELLESGVIRPSQSPYSSHVLLVRKADGTWLLCVDYSALNHVTMKDKYLIPVVEELMVELHGAKLYAKLSKCDFGCMEIAYLGHLISGQGVRADLEKIKAILSWPPPKSLKALRGFLGLTGYYRRFVRGYGAVAAKLTSLLKKDNFTLDEEAQTAFNTLKTAMTEPLVLALPNFQKPFVIECDASVEYKKGKENLVADALSRQGMEPEVIVSLISVPNWDWMNEIKSLYSSDDRIKALWEKHKQGQLQSPYTVKSDKLFYKNKVYILAVPSFTHKLLDLLHGSPIGGHLGLDKTLYQVKKDFYWPGKKSDDENLMKMYNKVFKSQFKFPLWFLCESKRLISKLLVLDPNRRITIPAIMSVPWFRKGITRLVRPVSAIEIFKETTQLEAVGYNHNRAPPKTPTSLIEIMEQNLTVVLT</sequence>
<evidence type="ECO:0000256" key="7">
    <source>
        <dbReference type="ARBA" id="ARBA00022908"/>
    </source>
</evidence>
<reference evidence="11" key="2">
    <citation type="submission" date="2020-03" db="EMBL/GenBank/DDBJ databases">
        <title>Walnut 2.0.</title>
        <authorList>
            <person name="Marrano A."/>
            <person name="Britton M."/>
            <person name="Zimin A.V."/>
            <person name="Zaini P.A."/>
            <person name="Workman R."/>
            <person name="Puiu D."/>
            <person name="Bianco L."/>
            <person name="Allen B.J."/>
            <person name="Troggio M."/>
            <person name="Leslie C.A."/>
            <person name="Timp W."/>
            <person name="Dendekar A."/>
            <person name="Salzberg S.L."/>
            <person name="Neale D.B."/>
        </authorList>
    </citation>
    <scope>NUCLEOTIDE SEQUENCE</scope>
    <source>
        <tissue evidence="11">Leaves</tissue>
    </source>
</reference>
<dbReference type="EMBL" id="LIHL02000002">
    <property type="protein sequence ID" value="KAF5477121.1"/>
    <property type="molecule type" value="Genomic_DNA"/>
</dbReference>
<comment type="caution">
    <text evidence="11">The sequence shown here is derived from an EMBL/GenBank/DDBJ whole genome shotgun (WGS) entry which is preliminary data.</text>
</comment>
<evidence type="ECO:0000256" key="6">
    <source>
        <dbReference type="ARBA" id="ARBA00022884"/>
    </source>
</evidence>
<feature type="domain" description="Integrase zinc-binding" evidence="10">
    <location>
        <begin position="454"/>
        <end position="493"/>
    </location>
</feature>
<dbReference type="Pfam" id="PF17921">
    <property type="entry name" value="Integrase_H2C2"/>
    <property type="match status" value="1"/>
</dbReference>
<evidence type="ECO:0000256" key="3">
    <source>
        <dbReference type="ARBA" id="ARBA00022722"/>
    </source>
</evidence>
<dbReference type="SUPFAM" id="SSF56672">
    <property type="entry name" value="DNA/RNA polymerases"/>
    <property type="match status" value="1"/>
</dbReference>
<name>A0A833Y481_JUGRE</name>
<evidence type="ECO:0000313" key="11">
    <source>
        <dbReference type="EMBL" id="KAF5477121.1"/>
    </source>
</evidence>
<keyword evidence="2" id="KW-0548">Nucleotidyltransferase</keyword>
<dbReference type="InterPro" id="IPR043502">
    <property type="entry name" value="DNA/RNA_pol_sf"/>
</dbReference>
<dbReference type="InterPro" id="IPR001969">
    <property type="entry name" value="Aspartic_peptidase_AS"/>
</dbReference>
<evidence type="ECO:0000256" key="4">
    <source>
        <dbReference type="ARBA" id="ARBA00022759"/>
    </source>
</evidence>
<dbReference type="InterPro" id="IPR011009">
    <property type="entry name" value="Kinase-like_dom_sf"/>
</dbReference>
<dbReference type="InterPro" id="IPR041588">
    <property type="entry name" value="Integrase_H2C2"/>
</dbReference>
<dbReference type="InterPro" id="IPR050951">
    <property type="entry name" value="Retrovirus_Pol_polyprotein"/>
</dbReference>
<organism evidence="11 12">
    <name type="scientific">Juglans regia</name>
    <name type="common">English walnut</name>
    <dbReference type="NCBI Taxonomy" id="51240"/>
    <lineage>
        <taxon>Eukaryota</taxon>
        <taxon>Viridiplantae</taxon>
        <taxon>Streptophyta</taxon>
        <taxon>Embryophyta</taxon>
        <taxon>Tracheophyta</taxon>
        <taxon>Spermatophyta</taxon>
        <taxon>Magnoliopsida</taxon>
        <taxon>eudicotyledons</taxon>
        <taxon>Gunneridae</taxon>
        <taxon>Pentapetalae</taxon>
        <taxon>rosids</taxon>
        <taxon>fabids</taxon>
        <taxon>Fagales</taxon>
        <taxon>Juglandaceae</taxon>
        <taxon>Juglans</taxon>
    </lineage>
</organism>
<keyword evidence="5" id="KW-0460">Magnesium</keyword>
<dbReference type="FunFam" id="3.30.70.270:FF:000020">
    <property type="entry name" value="Transposon Tf2-6 polyprotein-like Protein"/>
    <property type="match status" value="1"/>
</dbReference>
<dbReference type="GO" id="GO:0006508">
    <property type="term" value="P:proteolysis"/>
    <property type="evidence" value="ECO:0007669"/>
    <property type="project" value="InterPro"/>
</dbReference>
<dbReference type="Pfam" id="PF13650">
    <property type="entry name" value="Asp_protease_2"/>
    <property type="match status" value="1"/>
</dbReference>
<reference evidence="11" key="1">
    <citation type="submission" date="2015-10" db="EMBL/GenBank/DDBJ databases">
        <authorList>
            <person name="Martinez-Garcia P.J."/>
            <person name="Crepeau M.W."/>
            <person name="Puiu D."/>
            <person name="Gonzalez-Ibeas D."/>
            <person name="Whalen J."/>
            <person name="Stevens K."/>
            <person name="Paul R."/>
            <person name="Butterfield T."/>
            <person name="Britton M."/>
            <person name="Reagan R."/>
            <person name="Chakraborty S."/>
            <person name="Walawage S.L."/>
            <person name="Vasquez-Gross H.A."/>
            <person name="Cardeno C."/>
            <person name="Famula R."/>
            <person name="Pratt K."/>
            <person name="Kuruganti S."/>
            <person name="Aradhya M.K."/>
            <person name="Leslie C.A."/>
            <person name="Dandekar A.M."/>
            <person name="Salzberg S.L."/>
            <person name="Wegrzyn J.L."/>
            <person name="Langley C.H."/>
            <person name="Neale D.B."/>
        </authorList>
    </citation>
    <scope>NUCLEOTIDE SEQUENCE</scope>
    <source>
        <tissue evidence="11">Leaves</tissue>
    </source>
</reference>
<dbReference type="Gene3D" id="1.10.510.10">
    <property type="entry name" value="Transferase(Phosphotransferase) domain 1"/>
    <property type="match status" value="1"/>
</dbReference>
<gene>
    <name evidence="11" type="ORF">F2P56_003793</name>
</gene>
<evidence type="ECO:0000313" key="12">
    <source>
        <dbReference type="Proteomes" id="UP000619265"/>
    </source>
</evidence>